<dbReference type="GO" id="GO:0020037">
    <property type="term" value="F:heme binding"/>
    <property type="evidence" value="ECO:0007669"/>
    <property type="project" value="InterPro"/>
</dbReference>
<evidence type="ECO:0000313" key="9">
    <source>
        <dbReference type="EMBL" id="BCS04335.1"/>
    </source>
</evidence>
<keyword evidence="5 7" id="KW-0408">Iron</keyword>
<dbReference type="Pfam" id="PF00067">
    <property type="entry name" value="p450"/>
    <property type="match status" value="1"/>
</dbReference>
<organism evidence="9 10">
    <name type="scientific">Aspergillus kawachii</name>
    <name type="common">White koji mold</name>
    <name type="synonym">Aspergillus awamori var. kawachi</name>
    <dbReference type="NCBI Taxonomy" id="1069201"/>
    <lineage>
        <taxon>Eukaryota</taxon>
        <taxon>Fungi</taxon>
        <taxon>Dikarya</taxon>
        <taxon>Ascomycota</taxon>
        <taxon>Pezizomycotina</taxon>
        <taxon>Eurotiomycetes</taxon>
        <taxon>Eurotiomycetidae</taxon>
        <taxon>Eurotiales</taxon>
        <taxon>Aspergillaceae</taxon>
        <taxon>Aspergillus</taxon>
        <taxon>Aspergillus subgen. Circumdati</taxon>
    </lineage>
</organism>
<dbReference type="InterPro" id="IPR047146">
    <property type="entry name" value="Cyt_P450_E_CYP52_fungi"/>
</dbReference>
<dbReference type="InterPro" id="IPR036396">
    <property type="entry name" value="Cyt_P450_sf"/>
</dbReference>
<dbReference type="GO" id="GO:0005506">
    <property type="term" value="F:iron ion binding"/>
    <property type="evidence" value="ECO:0007669"/>
    <property type="project" value="InterPro"/>
</dbReference>
<dbReference type="SUPFAM" id="SSF48264">
    <property type="entry name" value="Cytochrome P450"/>
    <property type="match status" value="1"/>
</dbReference>
<gene>
    <name evidence="9" type="ORF">AKAW2_80136A</name>
</gene>
<dbReference type="RefSeq" id="XP_041548097.1">
    <property type="nucleotide sequence ID" value="XM_041681124.1"/>
</dbReference>
<evidence type="ECO:0000256" key="5">
    <source>
        <dbReference type="ARBA" id="ARBA00023004"/>
    </source>
</evidence>
<protein>
    <recommendedName>
        <fullName evidence="11">Cytochrome P450 alkane hydroxylase</fullName>
    </recommendedName>
</protein>
<reference evidence="9" key="1">
    <citation type="submission" date="2021-01" db="EMBL/GenBank/DDBJ databases">
        <authorList>
            <consortium name="Aspergillus luchuensis mut. kawachii IFO 4304 genome sequencing consortium"/>
            <person name="Kazuki M."/>
            <person name="Futagami T."/>
        </authorList>
    </citation>
    <scope>NUCLEOTIDE SEQUENCE</scope>
    <source>
        <strain evidence="9">IFO 4308</strain>
    </source>
</reference>
<evidence type="ECO:0000256" key="7">
    <source>
        <dbReference type="PIRSR" id="PIRSR602401-1"/>
    </source>
</evidence>
<dbReference type="PANTHER" id="PTHR24287:SF5">
    <property type="entry name" value="P450, PUTATIVE (EUROFUNG)-RELATED"/>
    <property type="match status" value="1"/>
</dbReference>
<dbReference type="AlphaFoldDB" id="A0A7R7WKH7"/>
<dbReference type="GO" id="GO:0016705">
    <property type="term" value="F:oxidoreductase activity, acting on paired donors, with incorporation or reduction of molecular oxygen"/>
    <property type="evidence" value="ECO:0007669"/>
    <property type="project" value="InterPro"/>
</dbReference>
<comment type="similarity">
    <text evidence="2 8">Belongs to the cytochrome P450 family.</text>
</comment>
<keyword evidence="3 7" id="KW-0479">Metal-binding</keyword>
<dbReference type="KEGG" id="aluc:AKAW2_80136A"/>
<dbReference type="EMBL" id="AP024432">
    <property type="protein sequence ID" value="BCS04335.1"/>
    <property type="molecule type" value="Genomic_DNA"/>
</dbReference>
<proteinExistence type="inferred from homology"/>
<dbReference type="OrthoDB" id="1470350at2759"/>
<evidence type="ECO:0000256" key="8">
    <source>
        <dbReference type="RuleBase" id="RU000461"/>
    </source>
</evidence>
<evidence type="ECO:0000256" key="6">
    <source>
        <dbReference type="ARBA" id="ARBA00023033"/>
    </source>
</evidence>
<dbReference type="CDD" id="cd11063">
    <property type="entry name" value="CYP52"/>
    <property type="match status" value="1"/>
</dbReference>
<evidence type="ECO:0000256" key="4">
    <source>
        <dbReference type="ARBA" id="ARBA00023002"/>
    </source>
</evidence>
<comment type="cofactor">
    <cofactor evidence="1 7">
        <name>heme</name>
        <dbReference type="ChEBI" id="CHEBI:30413"/>
    </cofactor>
</comment>
<dbReference type="PROSITE" id="PS00086">
    <property type="entry name" value="CYTOCHROME_P450"/>
    <property type="match status" value="1"/>
</dbReference>
<name>A0A7R7WKH7_ASPKA</name>
<dbReference type="InterPro" id="IPR001128">
    <property type="entry name" value="Cyt_P450"/>
</dbReference>
<dbReference type="PRINTS" id="PR00385">
    <property type="entry name" value="P450"/>
</dbReference>
<dbReference type="InterPro" id="IPR017972">
    <property type="entry name" value="Cyt_P450_CS"/>
</dbReference>
<accession>A0A7R7WKH7</accession>
<sequence>MLEYLVDQVSPMKASACLVGIFFLACNIRKIQVSWEISRLGLRAPRMRFWLPYALDNVYAYVMANSRCEDLTHWHNLMETAHGASTIDHVQTAELDFGISNRVIITKDPENIRALLTGQFADYGKGELFHHDWKEFLGDSIFVTDGELWSRSRQLIRPMFTRDRIVDTELFEHHVQHLLPLLAGTKSNKVVDLTPLFLRYTLDAATAYLFGEGTNSLQNPATSFADAFSYVQHRQGEIFRYGYVHSSQIPSCCYLLSLQSPTEPNHQPSPFNPILSRTKFRQKLKTMNDFMAPFIQRALSLSPEELDKSLSKQETFIHALARFTRDPQVIRDQLTAILLAGRDTTATTLAFCFFELSRNPSVVKALRSEIASRLGLGPSGSKPTYTDLKEMKYLTAVLNETMRVYPVVPFNVRYALKNTTLPRGGGADGTGPVGVRADTRVIYSTMMMQRDPAHYPSPGSNKNYFDPGKWIPERWMGDWVPKPWYFVPFNGGPRICLGQQFAMIEMGYTVVRILQVYESLTAVPPAGKDKVEDPMLRFEITLNPGCELNCVFE</sequence>
<dbReference type="InterPro" id="IPR002401">
    <property type="entry name" value="Cyt_P450_E_grp-I"/>
</dbReference>
<dbReference type="Gene3D" id="1.10.630.10">
    <property type="entry name" value="Cytochrome P450"/>
    <property type="match status" value="1"/>
</dbReference>
<keyword evidence="4 8" id="KW-0560">Oxidoreductase</keyword>
<dbReference type="PANTHER" id="PTHR24287">
    <property type="entry name" value="P450, PUTATIVE (EUROFUNG)-RELATED"/>
    <property type="match status" value="1"/>
</dbReference>
<dbReference type="GeneID" id="64965656"/>
<dbReference type="Proteomes" id="UP000661280">
    <property type="component" value="Chromosome 8"/>
</dbReference>
<keyword evidence="10" id="KW-1185">Reference proteome</keyword>
<feature type="binding site" description="axial binding residue" evidence="7">
    <location>
        <position position="496"/>
    </location>
    <ligand>
        <name>heme</name>
        <dbReference type="ChEBI" id="CHEBI:30413"/>
    </ligand>
    <ligandPart>
        <name>Fe</name>
        <dbReference type="ChEBI" id="CHEBI:18248"/>
    </ligandPart>
</feature>
<keyword evidence="7 8" id="KW-0349">Heme</keyword>
<evidence type="ECO:0000256" key="2">
    <source>
        <dbReference type="ARBA" id="ARBA00010617"/>
    </source>
</evidence>
<evidence type="ECO:0000256" key="1">
    <source>
        <dbReference type="ARBA" id="ARBA00001971"/>
    </source>
</evidence>
<keyword evidence="6 8" id="KW-0503">Monooxygenase</keyword>
<dbReference type="GO" id="GO:0004497">
    <property type="term" value="F:monooxygenase activity"/>
    <property type="evidence" value="ECO:0007669"/>
    <property type="project" value="UniProtKB-KW"/>
</dbReference>
<evidence type="ECO:0000313" key="10">
    <source>
        <dbReference type="Proteomes" id="UP000661280"/>
    </source>
</evidence>
<reference evidence="9" key="2">
    <citation type="submission" date="2021-02" db="EMBL/GenBank/DDBJ databases">
        <title>Aspergillus luchuensis mut. kawachii IFO 4304 genome sequence.</title>
        <authorList>
            <person name="Mori K."/>
            <person name="Kadooka C."/>
            <person name="Goto M."/>
            <person name="Futagami T."/>
        </authorList>
    </citation>
    <scope>NUCLEOTIDE SEQUENCE</scope>
    <source>
        <strain evidence="9">IFO 4308</strain>
    </source>
</reference>
<evidence type="ECO:0008006" key="11">
    <source>
        <dbReference type="Google" id="ProtNLM"/>
    </source>
</evidence>
<evidence type="ECO:0000256" key="3">
    <source>
        <dbReference type="ARBA" id="ARBA00022723"/>
    </source>
</evidence>
<dbReference type="PRINTS" id="PR00463">
    <property type="entry name" value="EP450I"/>
</dbReference>